<dbReference type="EMBL" id="CM004391">
    <property type="protein sequence ID" value="OAY48973.1"/>
    <property type="molecule type" value="Genomic_DNA"/>
</dbReference>
<protein>
    <submittedName>
        <fullName evidence="2">Uncharacterized protein</fullName>
    </submittedName>
</protein>
<sequence length="56" mass="6544">MIFSYSWKGFEDTGQRIRQNKLVLNNLQDMLLEGAVNSNFILCYIASFCFFHTSCK</sequence>
<organism evidence="2">
    <name type="scientific">Manihot esculenta</name>
    <name type="common">Cassava</name>
    <name type="synonym">Jatropha manihot</name>
    <dbReference type="NCBI Taxonomy" id="3983"/>
    <lineage>
        <taxon>Eukaryota</taxon>
        <taxon>Viridiplantae</taxon>
        <taxon>Streptophyta</taxon>
        <taxon>Embryophyta</taxon>
        <taxon>Tracheophyta</taxon>
        <taxon>Spermatophyta</taxon>
        <taxon>Magnoliopsida</taxon>
        <taxon>eudicotyledons</taxon>
        <taxon>Gunneridae</taxon>
        <taxon>Pentapetalae</taxon>
        <taxon>rosids</taxon>
        <taxon>fabids</taxon>
        <taxon>Malpighiales</taxon>
        <taxon>Euphorbiaceae</taxon>
        <taxon>Crotonoideae</taxon>
        <taxon>Manihoteae</taxon>
        <taxon>Manihot</taxon>
    </lineage>
</organism>
<accession>A0A2C9VSJ9</accession>
<evidence type="ECO:0000313" key="2">
    <source>
        <dbReference type="EMBL" id="OAY48973.1"/>
    </source>
</evidence>
<gene>
    <name evidence="2" type="ORF">MANES_05G019900</name>
</gene>
<keyword evidence="1" id="KW-0472">Membrane</keyword>
<name>A0A2C9VSJ9_MANES</name>
<dbReference type="AlphaFoldDB" id="A0A2C9VSJ9"/>
<keyword evidence="1" id="KW-1133">Transmembrane helix</keyword>
<evidence type="ECO:0000256" key="1">
    <source>
        <dbReference type="SAM" id="Phobius"/>
    </source>
</evidence>
<reference evidence="2" key="1">
    <citation type="submission" date="2016-02" db="EMBL/GenBank/DDBJ databases">
        <title>WGS assembly of Manihot esculenta.</title>
        <authorList>
            <person name="Bredeson J.V."/>
            <person name="Prochnik S.E."/>
            <person name="Lyons J.B."/>
            <person name="Schmutz J."/>
            <person name="Grimwood J."/>
            <person name="Vrebalov J."/>
            <person name="Bart R.S."/>
            <person name="Amuge T."/>
            <person name="Ferguson M.E."/>
            <person name="Green R."/>
            <person name="Putnam N."/>
            <person name="Stites J."/>
            <person name="Rounsley S."/>
            <person name="Rokhsar D.S."/>
        </authorList>
    </citation>
    <scope>NUCLEOTIDE SEQUENCE [LARGE SCALE GENOMIC DNA]</scope>
    <source>
        <tissue evidence="2">Leaf</tissue>
    </source>
</reference>
<keyword evidence="1" id="KW-0812">Transmembrane</keyword>
<feature type="transmembrane region" description="Helical" evidence="1">
    <location>
        <begin position="30"/>
        <end position="51"/>
    </location>
</feature>
<proteinExistence type="predicted"/>